<dbReference type="Pfam" id="PF00202">
    <property type="entry name" value="Aminotran_3"/>
    <property type="match status" value="1"/>
</dbReference>
<evidence type="ECO:0000256" key="2">
    <source>
        <dbReference type="ARBA" id="ARBA00022898"/>
    </source>
</evidence>
<comment type="cofactor">
    <cofactor evidence="1">
        <name>pyridoxal 5'-phosphate</name>
        <dbReference type="ChEBI" id="CHEBI:597326"/>
    </cofactor>
</comment>
<proteinExistence type="predicted"/>
<dbReference type="PANTHER" id="PTHR43713">
    <property type="entry name" value="GLUTAMATE-1-SEMIALDEHYDE 2,1-AMINOMUTASE"/>
    <property type="match status" value="1"/>
</dbReference>
<name>X1HBH0_9ZZZZ</name>
<dbReference type="GO" id="GO:0008483">
    <property type="term" value="F:transaminase activity"/>
    <property type="evidence" value="ECO:0007669"/>
    <property type="project" value="InterPro"/>
</dbReference>
<dbReference type="InterPro" id="IPR015421">
    <property type="entry name" value="PyrdxlP-dep_Trfase_major"/>
</dbReference>
<dbReference type="Gene3D" id="3.90.1150.10">
    <property type="entry name" value="Aspartate Aminotransferase, domain 1"/>
    <property type="match status" value="1"/>
</dbReference>
<accession>X1HBH0</accession>
<dbReference type="InterPro" id="IPR015424">
    <property type="entry name" value="PyrdxlP-dep_Trfase"/>
</dbReference>
<dbReference type="Gene3D" id="3.40.640.10">
    <property type="entry name" value="Type I PLP-dependent aspartate aminotransferase-like (Major domain)"/>
    <property type="match status" value="1"/>
</dbReference>
<keyword evidence="2" id="KW-0663">Pyridoxal phosphate</keyword>
<dbReference type="SUPFAM" id="SSF53383">
    <property type="entry name" value="PLP-dependent transferases"/>
    <property type="match status" value="1"/>
</dbReference>
<dbReference type="EMBL" id="BARU01009872">
    <property type="protein sequence ID" value="GAH42658.1"/>
    <property type="molecule type" value="Genomic_DNA"/>
</dbReference>
<sequence>MGGGQAYYGINPDISIFGKIVGHGYPSAAAIGGRAEIMQYIAAGVGGGRKRAYCGGTLAANPLTCAAAYWAIKFVEETNASEKAGKIGTLLANGLNEIFKKYNLPWISYNFNATVHMHTSAVMSLDMDNPKHFGQIRERKEFMEHLGAALICENIISVAGSRFYTCMQHTNEIVDETVAKIENICKMIE</sequence>
<dbReference type="AlphaFoldDB" id="X1HBH0"/>
<protein>
    <recommendedName>
        <fullName evidence="4">Glutamate-1-semialdehyde 2,1-aminomutase</fullName>
    </recommendedName>
</protein>
<dbReference type="GO" id="GO:0030170">
    <property type="term" value="F:pyridoxal phosphate binding"/>
    <property type="evidence" value="ECO:0007669"/>
    <property type="project" value="InterPro"/>
</dbReference>
<organism evidence="3">
    <name type="scientific">marine sediment metagenome</name>
    <dbReference type="NCBI Taxonomy" id="412755"/>
    <lineage>
        <taxon>unclassified sequences</taxon>
        <taxon>metagenomes</taxon>
        <taxon>ecological metagenomes</taxon>
    </lineage>
</organism>
<dbReference type="InterPro" id="IPR015422">
    <property type="entry name" value="PyrdxlP-dep_Trfase_small"/>
</dbReference>
<evidence type="ECO:0000256" key="1">
    <source>
        <dbReference type="ARBA" id="ARBA00001933"/>
    </source>
</evidence>
<evidence type="ECO:0008006" key="4">
    <source>
        <dbReference type="Google" id="ProtNLM"/>
    </source>
</evidence>
<dbReference type="InterPro" id="IPR005814">
    <property type="entry name" value="Aminotrans_3"/>
</dbReference>
<comment type="caution">
    <text evidence="3">The sequence shown here is derived from an EMBL/GenBank/DDBJ whole genome shotgun (WGS) entry which is preliminary data.</text>
</comment>
<gene>
    <name evidence="3" type="ORF">S03H2_18972</name>
</gene>
<reference evidence="3" key="1">
    <citation type="journal article" date="2014" name="Front. Microbiol.">
        <title>High frequency of phylogenetically diverse reductive dehalogenase-homologous genes in deep subseafloor sedimentary metagenomes.</title>
        <authorList>
            <person name="Kawai M."/>
            <person name="Futagami T."/>
            <person name="Toyoda A."/>
            <person name="Takaki Y."/>
            <person name="Nishi S."/>
            <person name="Hori S."/>
            <person name="Arai W."/>
            <person name="Tsubouchi T."/>
            <person name="Morono Y."/>
            <person name="Uchiyama I."/>
            <person name="Ito T."/>
            <person name="Fujiyama A."/>
            <person name="Inagaki F."/>
            <person name="Takami H."/>
        </authorList>
    </citation>
    <scope>NUCLEOTIDE SEQUENCE</scope>
    <source>
        <strain evidence="3">Expedition CK06-06</strain>
    </source>
</reference>
<evidence type="ECO:0000313" key="3">
    <source>
        <dbReference type="EMBL" id="GAH42658.1"/>
    </source>
</evidence>
<dbReference type="PANTHER" id="PTHR43713:SF3">
    <property type="entry name" value="GLUTAMATE-1-SEMIALDEHYDE 2,1-AMINOMUTASE 1, CHLOROPLASTIC-RELATED"/>
    <property type="match status" value="1"/>
</dbReference>